<reference evidence="1 4" key="1">
    <citation type="submission" date="2021-06" db="EMBL/GenBank/DDBJ databases">
        <title>Collection of gut derived symbiotic bacterial strains cultured from healthy donors.</title>
        <authorList>
            <person name="Lin H."/>
            <person name="Littmann E."/>
            <person name="Pamer E.G."/>
        </authorList>
    </citation>
    <scope>NUCLEOTIDE SEQUENCE</scope>
    <source>
        <strain evidence="2 4">MSK.21.70</strain>
        <strain evidence="1">MSK.21.82</strain>
    </source>
</reference>
<dbReference type="Proteomes" id="UP001197492">
    <property type="component" value="Unassembled WGS sequence"/>
</dbReference>
<sequence length="112" mass="13439">MIYSNEEIELTLNFYSIAKLHIDNLNQALQFKELNDHEKNEYMFYSHIVSKVNYWLKELLPDELEIIALRNFENKTFDLISIHVGYANHSSIVRKYNSIINKVRKLNNEQVY</sequence>
<comment type="caution">
    <text evidence="1">The sequence shown here is derived from an EMBL/GenBank/DDBJ whole genome shotgun (WGS) entry which is preliminary data.</text>
</comment>
<evidence type="ECO:0000313" key="4">
    <source>
        <dbReference type="Proteomes" id="UP001197492"/>
    </source>
</evidence>
<dbReference type="EMBL" id="JAHOEF010000054">
    <property type="protein sequence ID" value="MBV3383192.1"/>
    <property type="molecule type" value="Genomic_DNA"/>
</dbReference>
<protein>
    <submittedName>
        <fullName evidence="1">Uncharacterized protein</fullName>
    </submittedName>
</protein>
<accession>A0AAW4MU53</accession>
<evidence type="ECO:0000313" key="1">
    <source>
        <dbReference type="EMBL" id="MBV3383192.1"/>
    </source>
</evidence>
<dbReference type="Proteomes" id="UP001196408">
    <property type="component" value="Unassembled WGS sequence"/>
</dbReference>
<dbReference type="AlphaFoldDB" id="A0AAW4MU53"/>
<gene>
    <name evidence="1" type="ORF">KSV97_08170</name>
    <name evidence="2" type="ORF">KSW06_08035</name>
</gene>
<keyword evidence="4" id="KW-1185">Reference proteome</keyword>
<proteinExistence type="predicted"/>
<dbReference type="RefSeq" id="WP_022425186.1">
    <property type="nucleotide sequence ID" value="NZ_JAHOEB010000053.1"/>
</dbReference>
<evidence type="ECO:0000313" key="2">
    <source>
        <dbReference type="EMBL" id="MBV3393201.1"/>
    </source>
</evidence>
<evidence type="ECO:0000313" key="3">
    <source>
        <dbReference type="Proteomes" id="UP001196408"/>
    </source>
</evidence>
<dbReference type="EMBL" id="JAHOEL010000052">
    <property type="protein sequence ID" value="MBV3393201.1"/>
    <property type="molecule type" value="Genomic_DNA"/>
</dbReference>
<organism evidence="1 3">
    <name type="scientific">Catenibacterium mitsuokai</name>
    <dbReference type="NCBI Taxonomy" id="100886"/>
    <lineage>
        <taxon>Bacteria</taxon>
        <taxon>Bacillati</taxon>
        <taxon>Bacillota</taxon>
        <taxon>Erysipelotrichia</taxon>
        <taxon>Erysipelotrichales</taxon>
        <taxon>Coprobacillaceae</taxon>
        <taxon>Catenibacterium</taxon>
    </lineage>
</organism>
<name>A0AAW4MU53_9FIRM</name>